<evidence type="ECO:0000313" key="2">
    <source>
        <dbReference type="EMBL" id="CAI2363425.1"/>
    </source>
</evidence>
<dbReference type="AlphaFoldDB" id="A0AAD1U8P5"/>
<keyword evidence="3" id="KW-1185">Reference proteome</keyword>
<sequence>MSILDSHQKSRNNLGKPEKIDSIYKNLFKKISRCTHYASELKKRADIGRNLIQKHMNLSKIKFYIYLPHSKSQPKKQDLIGRIQKLNGEVSYSVSKSISFLVVSDQTFKLSNKSLLQGGAFLDEAGPSENNLCENRAQQSITQCKEFLNDRSLRLLSSSSSFGNDPKTIMKGFKSVSSKTINSKPEFNNLYEFLNCKRWNLITVSDLEYKLNILESSTLDWHIDRGFAAKRSKEAAHFVITKIIMRRDERCMHSHTFQFNPKINKYDVSKMNLEAPEGTSIFQTAQENEMAIENFVKLLSKHESNVHNLGQVPSCHSQIEEQQPLNCPTMCTICEVKAFDYQAHLNSSTHKKFMKKYTKEYKKIDELCEELNLQNSSNIKRPKKRKTITFKNTPNEEPQVKPKRRQIKRRSKQQTKEENRISQYVQDRLVIMQIETKSQPYSNKINNQSNSILEQSNTKNSNDVKKCYSQNSNDSCGLEDDCVRPYPYFTKSVRRHIAKRPKKAYDYDVRPPKRTKKRIKRNKRLRQTYFATDFKKLRCTLDGRDVKRPRLKDTRIDEYFPRVSASKNDINEDME</sequence>
<protein>
    <recommendedName>
        <fullName evidence="4">DBF4-type domain-containing protein</fullName>
    </recommendedName>
</protein>
<evidence type="ECO:0000313" key="3">
    <source>
        <dbReference type="Proteomes" id="UP001295684"/>
    </source>
</evidence>
<comment type="caution">
    <text evidence="2">The sequence shown here is derived from an EMBL/GenBank/DDBJ whole genome shotgun (WGS) entry which is preliminary data.</text>
</comment>
<dbReference type="GO" id="GO:0008270">
    <property type="term" value="F:zinc ion binding"/>
    <property type="evidence" value="ECO:0007669"/>
    <property type="project" value="InterPro"/>
</dbReference>
<organism evidence="2 3">
    <name type="scientific">Euplotes crassus</name>
    <dbReference type="NCBI Taxonomy" id="5936"/>
    <lineage>
        <taxon>Eukaryota</taxon>
        <taxon>Sar</taxon>
        <taxon>Alveolata</taxon>
        <taxon>Ciliophora</taxon>
        <taxon>Intramacronucleata</taxon>
        <taxon>Spirotrichea</taxon>
        <taxon>Hypotrichia</taxon>
        <taxon>Euplotida</taxon>
        <taxon>Euplotidae</taxon>
        <taxon>Moneuplotes</taxon>
    </lineage>
</organism>
<feature type="region of interest" description="Disordered" evidence="1">
    <location>
        <begin position="393"/>
        <end position="421"/>
    </location>
</feature>
<evidence type="ECO:0008006" key="4">
    <source>
        <dbReference type="Google" id="ProtNLM"/>
    </source>
</evidence>
<dbReference type="GO" id="GO:0003676">
    <property type="term" value="F:nucleic acid binding"/>
    <property type="evidence" value="ECO:0007669"/>
    <property type="project" value="InterPro"/>
</dbReference>
<evidence type="ECO:0000256" key="1">
    <source>
        <dbReference type="SAM" id="MobiDB-lite"/>
    </source>
</evidence>
<reference evidence="2" key="1">
    <citation type="submission" date="2023-07" db="EMBL/GenBank/DDBJ databases">
        <authorList>
            <consortium name="AG Swart"/>
            <person name="Singh M."/>
            <person name="Singh A."/>
            <person name="Seah K."/>
            <person name="Emmerich C."/>
        </authorList>
    </citation>
    <scope>NUCLEOTIDE SEQUENCE</scope>
    <source>
        <strain evidence="2">DP1</strain>
    </source>
</reference>
<accession>A0AAD1U8P5</accession>
<dbReference type="EMBL" id="CAMPGE010004575">
    <property type="protein sequence ID" value="CAI2363425.1"/>
    <property type="molecule type" value="Genomic_DNA"/>
</dbReference>
<gene>
    <name evidence="2" type="ORF">ECRASSUSDP1_LOCUS4761</name>
</gene>
<proteinExistence type="predicted"/>
<name>A0AAD1U8P5_EUPCR</name>
<feature type="compositionally biased region" description="Basic residues" evidence="1">
    <location>
        <begin position="401"/>
        <end position="413"/>
    </location>
</feature>
<dbReference type="Proteomes" id="UP001295684">
    <property type="component" value="Unassembled WGS sequence"/>
</dbReference>